<dbReference type="Gene3D" id="1.20.1560.10">
    <property type="entry name" value="ABC transporter type 1, transmembrane domain"/>
    <property type="match status" value="1"/>
</dbReference>
<dbReference type="GO" id="GO:0090374">
    <property type="term" value="P:oligopeptide export from mitochondrion"/>
    <property type="evidence" value="ECO:0007669"/>
    <property type="project" value="TreeGrafter"/>
</dbReference>
<dbReference type="PANTHER" id="PTHR43394:SF11">
    <property type="entry name" value="ATP-BINDING CASSETTE TRANSPORTER"/>
    <property type="match status" value="1"/>
</dbReference>
<feature type="transmembrane region" description="Helical" evidence="11">
    <location>
        <begin position="287"/>
        <end position="309"/>
    </location>
</feature>
<dbReference type="CDD" id="cd03249">
    <property type="entry name" value="ABC_MTABC3_MDL1_MDL2"/>
    <property type="match status" value="1"/>
</dbReference>
<dbReference type="CDD" id="cd18577">
    <property type="entry name" value="ABC_6TM_Pgp_ABCB1_D1_like"/>
    <property type="match status" value="1"/>
</dbReference>
<evidence type="ECO:0000256" key="2">
    <source>
        <dbReference type="ARBA" id="ARBA00007577"/>
    </source>
</evidence>
<dbReference type="PROSITE" id="PS50893">
    <property type="entry name" value="ABC_TRANSPORTER_2"/>
    <property type="match status" value="2"/>
</dbReference>
<keyword evidence="9 11" id="KW-0472">Membrane</keyword>
<feature type="compositionally biased region" description="Basic and acidic residues" evidence="10">
    <location>
        <begin position="452"/>
        <end position="468"/>
    </location>
</feature>
<keyword evidence="6" id="KW-0547">Nucleotide-binding</keyword>
<keyword evidence="3" id="KW-0813">Transport</keyword>
<keyword evidence="4 11" id="KW-0812">Transmembrane</keyword>
<dbReference type="Pfam" id="PF00005">
    <property type="entry name" value="ABC_tran"/>
    <property type="match status" value="3"/>
</dbReference>
<dbReference type="GO" id="GO:0005743">
    <property type="term" value="C:mitochondrial inner membrane"/>
    <property type="evidence" value="ECO:0007669"/>
    <property type="project" value="TreeGrafter"/>
</dbReference>
<sequence length="1352" mass="147443">MAVKGEVDVSVDNKTGQQQLPGEEPPKQAVQVEREAVWGDYFRVFTYAKRWDFVLMVGAALASLAGGVTTPLMNVIFGRLVGNFTSFGTPGSSTTQADFERQLNFQCLLMFILFLARFTFNYVSKFCFRLIGIRISAAIRLHYLSCLLSQTVHVLDSMPPGAAAGTITSTANVLQIGISEKLGTFLEFASCIVASIIVAFTFSWQVTLVTSSVVLFIGLAVGILVPFIIKGTSRSTEAETKAGAVATEAFSGIRMVYACGAQKRMGDKYSSWVVEAKKHGMYTSPFVGLNFALVFFGLYSAFALCFWYGTKAVAQGIVDGIGSIVVVLFSVFLMAISLERMSGPLIAASKATVAAATFFAVIDAPQPKKGTLKEPEVNADGDIVFEGVTFAYPGRPNTKVLDDLNLTIEAGKVTAIVGPSGSGKSTVVALVERWYTLYSQAVISKAIEKKVDKKEKKGSEKQPGEKKPFWARGKAKGNQAEAVDQQKDSSAAAGATPTPDEQDNAEPVQLSGSVVTAGHSLDEMDIKWWRSQIGLVQQEPFLFNDSIYANVMHGLVGTKWENEALESKQELVRDACKEAFADEFIDRLPDGYETQVGDSGLKLSGGQRQRIAIARSIVKKPKILILDEATSAIDVRSEKIIQAALDRVSKGRTTITIAHRLSTIAKADKIVVLQKGKLMEQGTHESLLSNDAGVYSGLVRAQRLTLGREEEAEDSDALEEKEEEDIQAILSREKSASKAITSGGEAEVESEWVNRGLIGSFGRLLYEQRSRFPFYALILIAASGIAAATPIQAWLFGQVLQVFTYIFSPSRFIRESEFWSLMWFVVALGLGFCYLVLGVVAVNLQHFICAAYRQQYFTALIRQKMVFFDNENNSIGTLASRVQGDPKQLEELLGMNMGMVVCSVLQLCGSLTISFVFGWKLALVATCVTVPIGLGCAWYRFKYEMEFEKMSAAVFAESSKWAAEAIGAFRCVSSLTLEDVIIERYQTLLDTHVMSAYRKARWTTLIFALSDSLSIACQALIFWYGGRLLATGEYQVLNFFVCFMAVTQGAEQAGVGFSFGPNAAQASAAANRILSIRESRGEKASLTDETEGSNWEIEKIPDSESGIKIELKDVGFRYPTRQAQVFKHLNITVEKGQFAALVGASGAGKSSTVALLERFYDAQQGSIRCNGRDITTVDVHEYRKLFSLVAQEASLFQGTIKENILLGVPDASAVTDAQLHQACQDAAIHDFIISLPEGYNTDVGSRGVALSGGQKQRVSIARAIIRDPKVLLLDEATSSLDSESEKQISAALQRVAKGRTTVAVAHRLSTIQHADVIYVLGEGKVLEVGNHADLLKQKGVYYTMCQSQALDR</sequence>
<evidence type="ECO:0000256" key="5">
    <source>
        <dbReference type="ARBA" id="ARBA00022737"/>
    </source>
</evidence>
<protein>
    <submittedName>
        <fullName evidence="14">Uncharacterized protein</fullName>
    </submittedName>
</protein>
<feature type="transmembrane region" description="Helical" evidence="11">
    <location>
        <begin position="208"/>
        <end position="229"/>
    </location>
</feature>
<feature type="region of interest" description="Disordered" evidence="10">
    <location>
        <begin position="1"/>
        <end position="27"/>
    </location>
</feature>
<feature type="domain" description="ABC transporter" evidence="12">
    <location>
        <begin position="1109"/>
        <end position="1347"/>
    </location>
</feature>
<keyword evidence="5" id="KW-0677">Repeat</keyword>
<dbReference type="PROSITE" id="PS00211">
    <property type="entry name" value="ABC_TRANSPORTER_1"/>
    <property type="match status" value="2"/>
</dbReference>
<evidence type="ECO:0000256" key="4">
    <source>
        <dbReference type="ARBA" id="ARBA00022692"/>
    </source>
</evidence>
<evidence type="ECO:0000256" key="1">
    <source>
        <dbReference type="ARBA" id="ARBA00004141"/>
    </source>
</evidence>
<dbReference type="Proteomes" id="UP001265746">
    <property type="component" value="Unassembled WGS sequence"/>
</dbReference>
<comment type="subcellular location">
    <subcellularLocation>
        <location evidence="1">Membrane</location>
        <topology evidence="1">Multi-pass membrane protein</topology>
    </subcellularLocation>
</comment>
<evidence type="ECO:0000259" key="12">
    <source>
        <dbReference type="PROSITE" id="PS50893"/>
    </source>
</evidence>
<feature type="transmembrane region" description="Helical" evidence="11">
    <location>
        <begin position="821"/>
        <end position="844"/>
    </location>
</feature>
<dbReference type="GO" id="GO:0005524">
    <property type="term" value="F:ATP binding"/>
    <property type="evidence" value="ECO:0007669"/>
    <property type="project" value="UniProtKB-KW"/>
</dbReference>
<dbReference type="CDD" id="cd18578">
    <property type="entry name" value="ABC_6TM_Pgp_ABCB1_D2_like"/>
    <property type="match status" value="1"/>
</dbReference>
<evidence type="ECO:0000313" key="15">
    <source>
        <dbReference type="Proteomes" id="UP001265746"/>
    </source>
</evidence>
<feature type="transmembrane region" description="Helical" evidence="11">
    <location>
        <begin position="1002"/>
        <end position="1025"/>
    </location>
</feature>
<evidence type="ECO:0000256" key="11">
    <source>
        <dbReference type="SAM" id="Phobius"/>
    </source>
</evidence>
<evidence type="ECO:0000256" key="3">
    <source>
        <dbReference type="ARBA" id="ARBA00022448"/>
    </source>
</evidence>
<evidence type="ECO:0000259" key="13">
    <source>
        <dbReference type="PROSITE" id="PS50929"/>
    </source>
</evidence>
<dbReference type="GO" id="GO:0016887">
    <property type="term" value="F:ATP hydrolysis activity"/>
    <property type="evidence" value="ECO:0007669"/>
    <property type="project" value="InterPro"/>
</dbReference>
<organism evidence="14 15">
    <name type="scientific">Phomopsis amygdali</name>
    <name type="common">Fusicoccum amygdali</name>
    <dbReference type="NCBI Taxonomy" id="1214568"/>
    <lineage>
        <taxon>Eukaryota</taxon>
        <taxon>Fungi</taxon>
        <taxon>Dikarya</taxon>
        <taxon>Ascomycota</taxon>
        <taxon>Pezizomycotina</taxon>
        <taxon>Sordariomycetes</taxon>
        <taxon>Sordariomycetidae</taxon>
        <taxon>Diaporthales</taxon>
        <taxon>Diaporthaceae</taxon>
        <taxon>Diaporthe</taxon>
    </lineage>
</organism>
<feature type="region of interest" description="Disordered" evidence="10">
    <location>
        <begin position="452"/>
        <end position="508"/>
    </location>
</feature>
<keyword evidence="8 11" id="KW-1133">Transmembrane helix</keyword>
<evidence type="ECO:0000313" key="14">
    <source>
        <dbReference type="EMBL" id="KAK2610976.1"/>
    </source>
</evidence>
<feature type="transmembrane region" description="Helical" evidence="11">
    <location>
        <begin position="897"/>
        <end position="917"/>
    </location>
</feature>
<dbReference type="InterPro" id="IPR036640">
    <property type="entry name" value="ABC1_TM_sf"/>
</dbReference>
<feature type="transmembrane region" description="Helical" evidence="11">
    <location>
        <begin position="923"/>
        <end position="941"/>
    </location>
</feature>
<dbReference type="Pfam" id="PF00664">
    <property type="entry name" value="ABC_membrane"/>
    <property type="match status" value="2"/>
</dbReference>
<dbReference type="InterPro" id="IPR027417">
    <property type="entry name" value="P-loop_NTPase"/>
</dbReference>
<feature type="transmembrane region" description="Helical" evidence="11">
    <location>
        <begin position="53"/>
        <end position="77"/>
    </location>
</feature>
<dbReference type="PROSITE" id="PS50929">
    <property type="entry name" value="ABC_TM1F"/>
    <property type="match status" value="2"/>
</dbReference>
<keyword evidence="7" id="KW-0067">ATP-binding</keyword>
<dbReference type="InterPro" id="IPR003593">
    <property type="entry name" value="AAA+_ATPase"/>
</dbReference>
<feature type="domain" description="ABC transmembrane type-1" evidence="13">
    <location>
        <begin position="57"/>
        <end position="350"/>
    </location>
</feature>
<comment type="similarity">
    <text evidence="2">Belongs to the ABC transporter superfamily. ABCB family. Multidrug resistance exporter (TC 3.A.1.201) subfamily.</text>
</comment>
<dbReference type="InterPro" id="IPR011527">
    <property type="entry name" value="ABC1_TM_dom"/>
</dbReference>
<evidence type="ECO:0000256" key="9">
    <source>
        <dbReference type="ARBA" id="ARBA00023136"/>
    </source>
</evidence>
<dbReference type="Gene3D" id="3.40.50.300">
    <property type="entry name" value="P-loop containing nucleotide triphosphate hydrolases"/>
    <property type="match status" value="2"/>
</dbReference>
<dbReference type="PANTHER" id="PTHR43394">
    <property type="entry name" value="ATP-DEPENDENT PERMEASE MDL1, MITOCHONDRIAL"/>
    <property type="match status" value="1"/>
</dbReference>
<feature type="transmembrane region" description="Helical" evidence="11">
    <location>
        <begin position="103"/>
        <end position="120"/>
    </location>
</feature>
<dbReference type="EMBL" id="JAUJFL010000002">
    <property type="protein sequence ID" value="KAK2610976.1"/>
    <property type="molecule type" value="Genomic_DNA"/>
</dbReference>
<dbReference type="InterPro" id="IPR017871">
    <property type="entry name" value="ABC_transporter-like_CS"/>
</dbReference>
<feature type="domain" description="ABC transporter" evidence="12">
    <location>
        <begin position="383"/>
        <end position="700"/>
    </location>
</feature>
<feature type="transmembrane region" description="Helical" evidence="11">
    <location>
        <begin position="772"/>
        <end position="795"/>
    </location>
</feature>
<feature type="domain" description="ABC transmembrane type-1" evidence="13">
    <location>
        <begin position="776"/>
        <end position="1065"/>
    </location>
</feature>
<name>A0AAD9W8J9_PHOAM</name>
<comment type="caution">
    <text evidence="14">The sequence shown here is derived from an EMBL/GenBank/DDBJ whole genome shotgun (WGS) entry which is preliminary data.</text>
</comment>
<dbReference type="SMART" id="SM00382">
    <property type="entry name" value="AAA"/>
    <property type="match status" value="2"/>
</dbReference>
<evidence type="ECO:0000256" key="6">
    <source>
        <dbReference type="ARBA" id="ARBA00022741"/>
    </source>
</evidence>
<evidence type="ECO:0000256" key="8">
    <source>
        <dbReference type="ARBA" id="ARBA00022989"/>
    </source>
</evidence>
<dbReference type="FunFam" id="3.40.50.300:FF:000913">
    <property type="entry name" value="ABC multidrug transporter SitT"/>
    <property type="match status" value="1"/>
</dbReference>
<dbReference type="InterPro" id="IPR003439">
    <property type="entry name" value="ABC_transporter-like_ATP-bd"/>
</dbReference>
<keyword evidence="15" id="KW-1185">Reference proteome</keyword>
<evidence type="ECO:0000256" key="7">
    <source>
        <dbReference type="ARBA" id="ARBA00022840"/>
    </source>
</evidence>
<feature type="transmembrane region" description="Helical" evidence="11">
    <location>
        <begin position="182"/>
        <end position="202"/>
    </location>
</feature>
<accession>A0AAD9W8J9</accession>
<evidence type="ECO:0000256" key="10">
    <source>
        <dbReference type="SAM" id="MobiDB-lite"/>
    </source>
</evidence>
<feature type="transmembrane region" description="Helical" evidence="11">
    <location>
        <begin position="321"/>
        <end position="338"/>
    </location>
</feature>
<dbReference type="GO" id="GO:0015421">
    <property type="term" value="F:ABC-type oligopeptide transporter activity"/>
    <property type="evidence" value="ECO:0007669"/>
    <property type="project" value="TreeGrafter"/>
</dbReference>
<dbReference type="SUPFAM" id="SSF90123">
    <property type="entry name" value="ABC transporter transmembrane region"/>
    <property type="match status" value="2"/>
</dbReference>
<dbReference type="InterPro" id="IPR039421">
    <property type="entry name" value="Type_1_exporter"/>
</dbReference>
<reference evidence="14" key="1">
    <citation type="submission" date="2023-06" db="EMBL/GenBank/DDBJ databases">
        <authorList>
            <person name="Noh H."/>
        </authorList>
    </citation>
    <scope>NUCLEOTIDE SEQUENCE</scope>
    <source>
        <strain evidence="14">DUCC20226</strain>
    </source>
</reference>
<proteinExistence type="inferred from homology"/>
<dbReference type="SUPFAM" id="SSF52540">
    <property type="entry name" value="P-loop containing nucleoside triphosphate hydrolases"/>
    <property type="match status" value="3"/>
</dbReference>
<gene>
    <name evidence="14" type="ORF">N8I77_004360</name>
</gene>